<evidence type="ECO:0000313" key="1">
    <source>
        <dbReference type="EMBL" id="KAH7906542.1"/>
    </source>
</evidence>
<name>A0ACB8A1I2_9AGAM</name>
<proteinExistence type="predicted"/>
<dbReference type="EMBL" id="MU268005">
    <property type="protein sequence ID" value="KAH7906542.1"/>
    <property type="molecule type" value="Genomic_DNA"/>
</dbReference>
<accession>A0ACB8A1I2</accession>
<comment type="caution">
    <text evidence="1">The sequence shown here is derived from an EMBL/GenBank/DDBJ whole genome shotgun (WGS) entry which is preliminary data.</text>
</comment>
<dbReference type="Proteomes" id="UP000790377">
    <property type="component" value="Unassembled WGS sequence"/>
</dbReference>
<gene>
    <name evidence="1" type="ORF">BJ138DRAFT_1162375</name>
</gene>
<sequence length="462" mass="51139">MVSESETQTAMTTVRFSWGWHKRLTNRISSLLRNVRPQRINASRYDEDTFGVHSTPSATLVERHKSANARMATSSESRSKGKRRAAIRPTVLRNETSSSNVSKRRSKSIERWARSTSKNAAHDLNAARLLAERRGSETLLLPESQAGPSQPHSRPSSRGRETPTLPGGQHHNRFSFSSMKYWRPHSHKPPASQASSPLDTSSATSYSHGIEKKTGISAEITVRRSDEVLRHHGREPHHNTHDDDGMLTAARRASSWGEPIHYVEDVTSLNSGEHDLLDDDAMFIGAGGICNDPSTLVSNLPLGLTNHAPEVINNLSHSVRHPQPERLLIGASIPSVLDPSTSDHRQLRSATTSPSPLAQVVYGSQMAHSDDDDDDGDGGEEYDDDEDDDLDDDSSFFRDTHAERQAESEAFRAGLSQMYHNLEDEDSEEEVPIEVKRRRPSVSVTAASPPPLSDFSDDSPMR</sequence>
<protein>
    <submittedName>
        <fullName evidence="1">Uncharacterized protein</fullName>
    </submittedName>
</protein>
<reference evidence="1" key="1">
    <citation type="journal article" date="2021" name="New Phytol.">
        <title>Evolutionary innovations through gain and loss of genes in the ectomycorrhizal Boletales.</title>
        <authorList>
            <person name="Wu G."/>
            <person name="Miyauchi S."/>
            <person name="Morin E."/>
            <person name="Kuo A."/>
            <person name="Drula E."/>
            <person name="Varga T."/>
            <person name="Kohler A."/>
            <person name="Feng B."/>
            <person name="Cao Y."/>
            <person name="Lipzen A."/>
            <person name="Daum C."/>
            <person name="Hundley H."/>
            <person name="Pangilinan J."/>
            <person name="Johnson J."/>
            <person name="Barry K."/>
            <person name="LaButti K."/>
            <person name="Ng V."/>
            <person name="Ahrendt S."/>
            <person name="Min B."/>
            <person name="Choi I.G."/>
            <person name="Park H."/>
            <person name="Plett J.M."/>
            <person name="Magnuson J."/>
            <person name="Spatafora J.W."/>
            <person name="Nagy L.G."/>
            <person name="Henrissat B."/>
            <person name="Grigoriev I.V."/>
            <person name="Yang Z.L."/>
            <person name="Xu J."/>
            <person name="Martin F.M."/>
        </authorList>
    </citation>
    <scope>NUCLEOTIDE SEQUENCE</scope>
    <source>
        <strain evidence="1">ATCC 28755</strain>
    </source>
</reference>
<organism evidence="1 2">
    <name type="scientific">Hygrophoropsis aurantiaca</name>
    <dbReference type="NCBI Taxonomy" id="72124"/>
    <lineage>
        <taxon>Eukaryota</taxon>
        <taxon>Fungi</taxon>
        <taxon>Dikarya</taxon>
        <taxon>Basidiomycota</taxon>
        <taxon>Agaricomycotina</taxon>
        <taxon>Agaricomycetes</taxon>
        <taxon>Agaricomycetidae</taxon>
        <taxon>Boletales</taxon>
        <taxon>Coniophorineae</taxon>
        <taxon>Hygrophoropsidaceae</taxon>
        <taxon>Hygrophoropsis</taxon>
    </lineage>
</organism>
<keyword evidence="2" id="KW-1185">Reference proteome</keyword>
<evidence type="ECO:0000313" key="2">
    <source>
        <dbReference type="Proteomes" id="UP000790377"/>
    </source>
</evidence>